<dbReference type="Proteomes" id="UP000281332">
    <property type="component" value="Unassembled WGS sequence"/>
</dbReference>
<evidence type="ECO:0000256" key="1">
    <source>
        <dbReference type="SAM" id="SignalP"/>
    </source>
</evidence>
<dbReference type="PROSITE" id="PS51257">
    <property type="entry name" value="PROKAR_LIPOPROTEIN"/>
    <property type="match status" value="1"/>
</dbReference>
<keyword evidence="3" id="KW-1185">Reference proteome</keyword>
<gene>
    <name evidence="2" type="ORF">BBB56_06785</name>
</gene>
<accession>A0A3N4PEZ6</accession>
<organism evidence="2 3">
    <name type="scientific">Candidatus Pantoea deserta</name>
    <dbReference type="NCBI Taxonomy" id="1869313"/>
    <lineage>
        <taxon>Bacteria</taxon>
        <taxon>Pseudomonadati</taxon>
        <taxon>Pseudomonadota</taxon>
        <taxon>Gammaproteobacteria</taxon>
        <taxon>Enterobacterales</taxon>
        <taxon>Erwiniaceae</taxon>
        <taxon>Pantoea</taxon>
    </lineage>
</organism>
<dbReference type="EMBL" id="RMVG01000003">
    <property type="protein sequence ID" value="RPE03097.1"/>
    <property type="molecule type" value="Genomic_DNA"/>
</dbReference>
<dbReference type="AlphaFoldDB" id="A0A3N4PEZ6"/>
<feature type="chain" id="PRO_5017981540" description="DUF4354 family protein" evidence="1">
    <location>
        <begin position="23"/>
        <end position="164"/>
    </location>
</feature>
<protein>
    <recommendedName>
        <fullName evidence="4">DUF4354 family protein</fullName>
    </recommendedName>
</protein>
<reference evidence="2 3" key="1">
    <citation type="submission" date="2018-11" db="EMBL/GenBank/DDBJ databases">
        <title>Whole genome sequencing of Pantoea sp. RIT388.</title>
        <authorList>
            <person name="Gan H.M."/>
            <person name="Hudson A.O."/>
        </authorList>
    </citation>
    <scope>NUCLEOTIDE SEQUENCE [LARGE SCALE GENOMIC DNA]</scope>
    <source>
        <strain evidence="2 3">RIT388</strain>
    </source>
</reference>
<keyword evidence="1" id="KW-0732">Signal</keyword>
<feature type="signal peptide" evidence="1">
    <location>
        <begin position="1"/>
        <end position="22"/>
    </location>
</feature>
<proteinExistence type="predicted"/>
<comment type="caution">
    <text evidence="2">The sequence shown here is derived from an EMBL/GenBank/DDBJ whole genome shotgun (WGS) entry which is preliminary data.</text>
</comment>
<name>A0A3N4PEZ6_9GAMM</name>
<evidence type="ECO:0008006" key="4">
    <source>
        <dbReference type="Google" id="ProtNLM"/>
    </source>
</evidence>
<evidence type="ECO:0000313" key="3">
    <source>
        <dbReference type="Proteomes" id="UP000281332"/>
    </source>
</evidence>
<dbReference type="OrthoDB" id="6624030at2"/>
<sequence>MKRNLLKFVSMATLVISCSAQADWAAQVEDDIFSGGKQAMLLGTIADANGVTFDCTHDTLSMAYIEKGSLSSESSVPVTMIVKVDNNAPVRFEGAFSKRNEEYLQASTSVGDIKKVLSQLKQAKSKMLVGLSFDAVNKKMSFTADVEGSTKAVNEFAKACELNI</sequence>
<dbReference type="RefSeq" id="WP_123800055.1">
    <property type="nucleotide sequence ID" value="NZ_RMVG01000003.1"/>
</dbReference>
<evidence type="ECO:0000313" key="2">
    <source>
        <dbReference type="EMBL" id="RPE03097.1"/>
    </source>
</evidence>